<evidence type="ECO:0000256" key="11">
    <source>
        <dbReference type="ARBA" id="ARBA00022840"/>
    </source>
</evidence>
<evidence type="ECO:0000256" key="7">
    <source>
        <dbReference type="ARBA" id="ARBA00022723"/>
    </source>
</evidence>
<dbReference type="EC" id="6.5.1.1" evidence="4"/>
<feature type="domain" description="BRCT" evidence="22">
    <location>
        <begin position="644"/>
        <end position="733"/>
    </location>
</feature>
<dbReference type="FunFam" id="3.40.50.10190:FF:000072">
    <property type="entry name" value="DNA ligase"/>
    <property type="match status" value="1"/>
</dbReference>
<dbReference type="InterPro" id="IPR044125">
    <property type="entry name" value="Adenylation_DNA_ligase_IV"/>
</dbReference>
<dbReference type="SUPFAM" id="SSF56091">
    <property type="entry name" value="DNA ligase/mRNA capping enzyme, catalytic domain"/>
    <property type="match status" value="1"/>
</dbReference>
<dbReference type="InterPro" id="IPR001357">
    <property type="entry name" value="BRCT_dom"/>
</dbReference>
<dbReference type="Gene3D" id="2.40.50.140">
    <property type="entry name" value="Nucleic acid-binding proteins"/>
    <property type="match status" value="1"/>
</dbReference>
<dbReference type="PROSITE" id="PS00333">
    <property type="entry name" value="DNA_LIGASE_A2"/>
    <property type="match status" value="1"/>
</dbReference>
<keyword evidence="9" id="KW-0547">Nucleotide-binding</keyword>
<evidence type="ECO:0000256" key="4">
    <source>
        <dbReference type="ARBA" id="ARBA00012727"/>
    </source>
</evidence>
<sequence length="1198" mass="135266">MGENIKFYALVRLFHHISTSRTAQIKRTKFRRFLDSYCVKPTDYFPSIRLILPSLDRERGSYGLKEASLALLLLDALAVSRDSEDAQKLINWRKGGSRIAGKYAGNFSMVAAEFLQRRQSSVSGELTIREVNDLLDRLANADTRNAKVDVLGEMIRKTNPSEMKWIIVIILKELKIGMTEKSIFDVFHPDAEELFNVTCDLRLVCEKLTDPKVRHKRQDIEVGKAVKPQMAERAASCGEAMKRLHRKEVVAEVKFDGERFQVHKNGGKVKFYSKNYKDHSEYEPAMSNVIIENVLVDKCILDGELLGWDSSRNKFTKFGLNQEMAKAAREGIESDRKLCYVAFDVLYVGDTSVIHQTLKERHEHLRKVVRTVKGRLETSVPNANRGDGEPCWSIVANHVDDVERFFKEKVGNEGEEGIVIKDLGSKWEPGDRNKKKWVKVKPDYVNAGSDLDVLIIGGYYGSGRQGGEVGQFLVGLAERLTPGTYPRRFVSFARVGTGLTDEERDELVTKLKPYFRKSEKKSAPSFYEVTNKEKPDVWVESPEKSVIMSISSDIRPILSDVYAAPYSLRFPRFDWVRYDKPWHECLDVQSFLEIIQSSGTTRRGGAEGFSDGKSKRGRAAIKGGRLNVTVPSHFTRTDVSSVKGESQIFSNKVFYFVNVPSDHSLDSMHKLAVENGGTFSMNLNDTVTLCIGAESRGIKYEVTKSRGCDIIHYSWVLDCCSQKQLLPLRPKHFVFLSDSSRKKLQEEIDEFSDSYFWDVDVAELKQTFGNVNRSEDAKMVDHYKKKYCPCEKWGRFHGCCIYFYLCAKSHCSNWDIFLKIATRRMKAEVSVGGGKVCDNLSQATHIVVMSIPGHELKFETLLQSFPGDQKYILRRKRLHVIGSQWLEDCLKEGQKLPEVAYNLKPTTYEESTSEEEKGGDENVYGKHPTSSAHEEKSSESVLETIPHIREPRRKRGRPVGTSTKKSKTVVSKPPVTKRARVGSKPAKLQEIAFDNESHKTSKQEADAPVAASPEHKMHDHVFQGIAFDHKPAKQDTDTLEKSGLETENIGLGSRHGLSSSNEESKEENKTDELMKASPEHELDDKPSHRKTNATGKFGLEKNEENTVEHKPDLNATGTHCLDNAGSVTCSKPDKDSDYSTSGMLLDLIPSLKRLSEDANVNLPSTLTQEDSSMESPTGEPVKKKKVSYRELAKQLLKD</sequence>
<comment type="catalytic activity">
    <reaction evidence="18">
        <text>ATP + (deoxyribonucleotide)n-3'-hydroxyl + 5'-phospho-(deoxyribonucleotide)m = (deoxyribonucleotide)n+m + AMP + diphosphate.</text>
        <dbReference type="EC" id="6.5.1.1"/>
    </reaction>
</comment>
<evidence type="ECO:0000256" key="16">
    <source>
        <dbReference type="ARBA" id="ARBA00030676"/>
    </source>
</evidence>
<feature type="compositionally biased region" description="Basic and acidic residues" evidence="20">
    <location>
        <begin position="1062"/>
        <end position="1086"/>
    </location>
</feature>
<evidence type="ECO:0000259" key="21">
    <source>
        <dbReference type="PROSITE" id="PS50160"/>
    </source>
</evidence>
<dbReference type="GO" id="GO:0003910">
    <property type="term" value="F:DNA ligase (ATP) activity"/>
    <property type="evidence" value="ECO:0007669"/>
    <property type="project" value="UniProtKB-EC"/>
</dbReference>
<evidence type="ECO:0000256" key="12">
    <source>
        <dbReference type="ARBA" id="ARBA00022842"/>
    </source>
</evidence>
<feature type="domain" description="BRCT" evidence="22">
    <location>
        <begin position="833"/>
        <end position="903"/>
    </location>
</feature>
<keyword evidence="15" id="KW-0539">Nucleus</keyword>
<dbReference type="OMA" id="IQARSTH"/>
<keyword evidence="8" id="KW-0677">Repeat</keyword>
<organism evidence="23 24">
    <name type="scientific">Chenopodium quinoa</name>
    <name type="common">Quinoa</name>
    <dbReference type="NCBI Taxonomy" id="63459"/>
    <lineage>
        <taxon>Eukaryota</taxon>
        <taxon>Viridiplantae</taxon>
        <taxon>Streptophyta</taxon>
        <taxon>Embryophyta</taxon>
        <taxon>Tracheophyta</taxon>
        <taxon>Spermatophyta</taxon>
        <taxon>Magnoliopsida</taxon>
        <taxon>eudicotyledons</taxon>
        <taxon>Gunneridae</taxon>
        <taxon>Pentapetalae</taxon>
        <taxon>Caryophyllales</taxon>
        <taxon>Chenopodiaceae</taxon>
        <taxon>Chenopodioideae</taxon>
        <taxon>Atripliceae</taxon>
        <taxon>Chenopodium</taxon>
    </lineage>
</organism>
<dbReference type="AlphaFoldDB" id="A0A803KMB9"/>
<evidence type="ECO:0000256" key="18">
    <source>
        <dbReference type="ARBA" id="ARBA00034003"/>
    </source>
</evidence>
<evidence type="ECO:0000256" key="17">
    <source>
        <dbReference type="ARBA" id="ARBA00031942"/>
    </source>
</evidence>
<dbReference type="FunFam" id="1.10.3260.10:FF:000005">
    <property type="entry name" value="DNA ligase"/>
    <property type="match status" value="1"/>
</dbReference>
<dbReference type="Pfam" id="PF01068">
    <property type="entry name" value="DNA_ligase_A_M"/>
    <property type="match status" value="1"/>
</dbReference>
<comment type="subcellular location">
    <subcellularLocation>
        <location evidence="2">Nucleus</location>
    </subcellularLocation>
</comment>
<dbReference type="InterPro" id="IPR021536">
    <property type="entry name" value="DNA_ligase_IV_dom"/>
</dbReference>
<gene>
    <name evidence="23" type="primary">LOC110736277</name>
</gene>
<dbReference type="GO" id="GO:0006297">
    <property type="term" value="P:nucleotide-excision repair, DNA gap filling"/>
    <property type="evidence" value="ECO:0007669"/>
    <property type="project" value="TreeGrafter"/>
</dbReference>
<dbReference type="FunFam" id="2.40.50.140:FF:000173">
    <property type="entry name" value="DNA ligase"/>
    <property type="match status" value="1"/>
</dbReference>
<dbReference type="Pfam" id="PF04675">
    <property type="entry name" value="DNA_ligase_A_N"/>
    <property type="match status" value="1"/>
</dbReference>
<dbReference type="SUPFAM" id="SSF50249">
    <property type="entry name" value="Nucleic acid-binding proteins"/>
    <property type="match status" value="1"/>
</dbReference>
<dbReference type="InterPro" id="IPR016059">
    <property type="entry name" value="DNA_ligase_ATP-dep_CS"/>
</dbReference>
<feature type="compositionally biased region" description="Basic and acidic residues" evidence="20">
    <location>
        <begin position="995"/>
        <end position="1005"/>
    </location>
</feature>
<reference evidence="23" key="2">
    <citation type="submission" date="2021-03" db="UniProtKB">
        <authorList>
            <consortium name="EnsemblPlants"/>
        </authorList>
    </citation>
    <scope>IDENTIFICATION</scope>
</reference>
<feature type="domain" description="ATP-dependent DNA ligase family profile" evidence="21">
    <location>
        <begin position="331"/>
        <end position="478"/>
    </location>
</feature>
<dbReference type="GO" id="GO:0005524">
    <property type="term" value="F:ATP binding"/>
    <property type="evidence" value="ECO:0007669"/>
    <property type="project" value="UniProtKB-KW"/>
</dbReference>
<comment type="similarity">
    <text evidence="3 19">Belongs to the ATP-dependent DNA ligase family.</text>
</comment>
<dbReference type="KEGG" id="cqi:110736277"/>
<dbReference type="PROSITE" id="PS50172">
    <property type="entry name" value="BRCT"/>
    <property type="match status" value="2"/>
</dbReference>
<dbReference type="GO" id="GO:0006303">
    <property type="term" value="P:double-strand break repair via nonhomologous end joining"/>
    <property type="evidence" value="ECO:0007669"/>
    <property type="project" value="EnsemblPlants"/>
</dbReference>
<evidence type="ECO:0000256" key="20">
    <source>
        <dbReference type="SAM" id="MobiDB-lite"/>
    </source>
</evidence>
<dbReference type="InterPro" id="IPR012340">
    <property type="entry name" value="NA-bd_OB-fold"/>
</dbReference>
<dbReference type="Gene3D" id="3.40.50.10190">
    <property type="entry name" value="BRCT domain"/>
    <property type="match status" value="2"/>
</dbReference>
<evidence type="ECO:0000256" key="13">
    <source>
        <dbReference type="ARBA" id="ARBA00023172"/>
    </source>
</evidence>
<dbReference type="InterPro" id="IPR029710">
    <property type="entry name" value="LIG4"/>
</dbReference>
<dbReference type="NCBIfam" id="TIGR00574">
    <property type="entry name" value="dnl1"/>
    <property type="match status" value="1"/>
</dbReference>
<feature type="region of interest" description="Disordered" evidence="20">
    <location>
        <begin position="1159"/>
        <end position="1186"/>
    </location>
</feature>
<evidence type="ECO:0000256" key="10">
    <source>
        <dbReference type="ARBA" id="ARBA00022763"/>
    </source>
</evidence>
<feature type="compositionally biased region" description="Basic and acidic residues" evidence="20">
    <location>
        <begin position="914"/>
        <end position="924"/>
    </location>
</feature>
<proteinExistence type="inferred from homology"/>
<feature type="compositionally biased region" description="Polar residues" evidence="20">
    <location>
        <begin position="1161"/>
        <end position="1175"/>
    </location>
</feature>
<dbReference type="GO" id="GO:0046872">
    <property type="term" value="F:metal ion binding"/>
    <property type="evidence" value="ECO:0007669"/>
    <property type="project" value="UniProtKB-KW"/>
</dbReference>
<feature type="compositionally biased region" description="Basic and acidic residues" evidence="20">
    <location>
        <begin position="1013"/>
        <end position="1044"/>
    </location>
</feature>
<name>A0A803KMB9_CHEQI</name>
<dbReference type="Gramene" id="AUR62000175-RA">
    <property type="protein sequence ID" value="AUR62000175-RA:cds"/>
    <property type="gene ID" value="AUR62000175"/>
</dbReference>
<evidence type="ECO:0000256" key="8">
    <source>
        <dbReference type="ARBA" id="ARBA00022737"/>
    </source>
</evidence>
<dbReference type="GO" id="GO:0032807">
    <property type="term" value="C:DNA ligase IV complex"/>
    <property type="evidence" value="ECO:0007669"/>
    <property type="project" value="TreeGrafter"/>
</dbReference>
<accession>A0A803KMB9</accession>
<feature type="compositionally biased region" description="Basic and acidic residues" evidence="20">
    <location>
        <begin position="1098"/>
        <end position="1112"/>
    </location>
</feature>
<feature type="region of interest" description="Disordered" evidence="20">
    <location>
        <begin position="907"/>
        <end position="1141"/>
    </location>
</feature>
<dbReference type="Pfam" id="PF11411">
    <property type="entry name" value="DNA_ligase_IV"/>
    <property type="match status" value="1"/>
</dbReference>
<dbReference type="SUPFAM" id="SSF117018">
    <property type="entry name" value="ATP-dependent DNA ligase DNA-binding domain"/>
    <property type="match status" value="1"/>
</dbReference>
<reference evidence="23" key="1">
    <citation type="journal article" date="2017" name="Nature">
        <title>The genome of Chenopodium quinoa.</title>
        <authorList>
            <person name="Jarvis D.E."/>
            <person name="Ho Y.S."/>
            <person name="Lightfoot D.J."/>
            <person name="Schmoeckel S.M."/>
            <person name="Li B."/>
            <person name="Borm T.J.A."/>
            <person name="Ohyanagi H."/>
            <person name="Mineta K."/>
            <person name="Michell C.T."/>
            <person name="Saber N."/>
            <person name="Kharbatia N.M."/>
            <person name="Rupper R.R."/>
            <person name="Sharp A.R."/>
            <person name="Dally N."/>
            <person name="Boughton B.A."/>
            <person name="Woo Y.H."/>
            <person name="Gao G."/>
            <person name="Schijlen E.G.W.M."/>
            <person name="Guo X."/>
            <person name="Momin A.A."/>
            <person name="Negrao S."/>
            <person name="Al-Babili S."/>
            <person name="Gehring C."/>
            <person name="Roessner U."/>
            <person name="Jung C."/>
            <person name="Murphy K."/>
            <person name="Arold S.T."/>
            <person name="Gojobori T."/>
            <person name="van der Linden C.G."/>
            <person name="van Loo E.N."/>
            <person name="Jellen E.N."/>
            <person name="Maughan P.J."/>
            <person name="Tester M."/>
        </authorList>
    </citation>
    <scope>NUCLEOTIDE SEQUENCE [LARGE SCALE GENOMIC DNA]</scope>
    <source>
        <strain evidence="23">cv. PI 614886</strain>
    </source>
</reference>
<dbReference type="GO" id="GO:0071897">
    <property type="term" value="P:DNA biosynthetic process"/>
    <property type="evidence" value="ECO:0007669"/>
    <property type="project" value="InterPro"/>
</dbReference>
<dbReference type="SUPFAM" id="SSF52113">
    <property type="entry name" value="BRCT domain"/>
    <property type="match status" value="2"/>
</dbReference>
<dbReference type="InterPro" id="IPR012308">
    <property type="entry name" value="DNA_ligase_ATP-dep_N"/>
</dbReference>
<keyword evidence="14" id="KW-0234">DNA repair</keyword>
<dbReference type="CDD" id="cd07968">
    <property type="entry name" value="OBF_DNA_ligase_IV"/>
    <property type="match status" value="1"/>
</dbReference>
<evidence type="ECO:0000256" key="1">
    <source>
        <dbReference type="ARBA" id="ARBA00001946"/>
    </source>
</evidence>
<dbReference type="CDD" id="cd07903">
    <property type="entry name" value="Adenylation_DNA_ligase_IV"/>
    <property type="match status" value="1"/>
</dbReference>
<dbReference type="Proteomes" id="UP000596660">
    <property type="component" value="Unplaced"/>
</dbReference>
<dbReference type="GO" id="GO:0010165">
    <property type="term" value="P:response to X-ray"/>
    <property type="evidence" value="ECO:0007669"/>
    <property type="project" value="EnsemblPlants"/>
</dbReference>
<dbReference type="InterPro" id="IPR012309">
    <property type="entry name" value="DNA_ligase_ATP-dep_C"/>
</dbReference>
<dbReference type="InterPro" id="IPR000977">
    <property type="entry name" value="DNA_ligase_ATP-dep"/>
</dbReference>
<evidence type="ECO:0000256" key="14">
    <source>
        <dbReference type="ARBA" id="ARBA00023204"/>
    </source>
</evidence>
<keyword evidence="11" id="KW-0067">ATP-binding</keyword>
<evidence type="ECO:0000256" key="3">
    <source>
        <dbReference type="ARBA" id="ARBA00007572"/>
    </source>
</evidence>
<dbReference type="GeneID" id="110736277"/>
<dbReference type="GO" id="GO:0003677">
    <property type="term" value="F:DNA binding"/>
    <property type="evidence" value="ECO:0007669"/>
    <property type="project" value="InterPro"/>
</dbReference>
<evidence type="ECO:0000259" key="22">
    <source>
        <dbReference type="PROSITE" id="PS50172"/>
    </source>
</evidence>
<dbReference type="RefSeq" id="XP_021772147.1">
    <property type="nucleotide sequence ID" value="XM_021916455.1"/>
</dbReference>
<dbReference type="PANTHER" id="PTHR45997">
    <property type="entry name" value="DNA LIGASE 4"/>
    <property type="match status" value="1"/>
</dbReference>
<protein>
    <recommendedName>
        <fullName evidence="5">DNA ligase 4</fullName>
        <ecNumber evidence="4">6.5.1.1</ecNumber>
    </recommendedName>
    <alternativeName>
        <fullName evidence="17">DNA ligase IV</fullName>
    </alternativeName>
    <alternativeName>
        <fullName evidence="16">Polydeoxyribonucleotide synthase [ATP] 4</fullName>
    </alternativeName>
</protein>
<evidence type="ECO:0000256" key="15">
    <source>
        <dbReference type="ARBA" id="ARBA00023242"/>
    </source>
</evidence>
<keyword evidence="12" id="KW-0460">Magnesium</keyword>
<evidence type="ECO:0000256" key="9">
    <source>
        <dbReference type="ARBA" id="ARBA00022741"/>
    </source>
</evidence>
<dbReference type="PANTHER" id="PTHR45997:SF1">
    <property type="entry name" value="DNA LIGASE 4"/>
    <property type="match status" value="1"/>
</dbReference>
<dbReference type="EnsemblPlants" id="AUR62000175-RA">
    <property type="protein sequence ID" value="AUR62000175-RA:cds"/>
    <property type="gene ID" value="AUR62000175"/>
</dbReference>
<keyword evidence="13" id="KW-0233">DNA recombination</keyword>
<dbReference type="SMART" id="SM00292">
    <property type="entry name" value="BRCT"/>
    <property type="match status" value="2"/>
</dbReference>
<dbReference type="SMR" id="A0A803KMB9"/>
<keyword evidence="24" id="KW-1185">Reference proteome</keyword>
<dbReference type="InterPro" id="IPR012310">
    <property type="entry name" value="DNA_ligase_ATP-dep_cent"/>
</dbReference>
<evidence type="ECO:0000313" key="23">
    <source>
        <dbReference type="EnsemblPlants" id="AUR62000175-RA:cds"/>
    </source>
</evidence>
<dbReference type="Gene3D" id="3.30.470.30">
    <property type="entry name" value="DNA ligase/mRNA capping enzyme"/>
    <property type="match status" value="1"/>
</dbReference>
<dbReference type="PROSITE" id="PS50160">
    <property type="entry name" value="DNA_LIGASE_A3"/>
    <property type="match status" value="1"/>
</dbReference>
<evidence type="ECO:0000313" key="24">
    <source>
        <dbReference type="Proteomes" id="UP000596660"/>
    </source>
</evidence>
<dbReference type="InterPro" id="IPR036420">
    <property type="entry name" value="BRCT_dom_sf"/>
</dbReference>
<dbReference type="OrthoDB" id="151490at2759"/>
<keyword evidence="7" id="KW-0479">Metal-binding</keyword>
<keyword evidence="10" id="KW-0227">DNA damage</keyword>
<evidence type="ECO:0000256" key="5">
    <source>
        <dbReference type="ARBA" id="ARBA00022073"/>
    </source>
</evidence>
<evidence type="ECO:0000256" key="19">
    <source>
        <dbReference type="RuleBase" id="RU004196"/>
    </source>
</evidence>
<dbReference type="InterPro" id="IPR036599">
    <property type="entry name" value="DNA_ligase_N_sf"/>
</dbReference>
<evidence type="ECO:0000256" key="2">
    <source>
        <dbReference type="ARBA" id="ARBA00004123"/>
    </source>
</evidence>
<comment type="cofactor">
    <cofactor evidence="1">
        <name>Mg(2+)</name>
        <dbReference type="ChEBI" id="CHEBI:18420"/>
    </cofactor>
</comment>
<dbReference type="GO" id="GO:0006310">
    <property type="term" value="P:DNA recombination"/>
    <property type="evidence" value="ECO:0007669"/>
    <property type="project" value="UniProtKB-KW"/>
</dbReference>
<dbReference type="Pfam" id="PF16589">
    <property type="entry name" value="BRCT_2"/>
    <property type="match status" value="1"/>
</dbReference>
<keyword evidence="6" id="KW-0436">Ligase</keyword>
<evidence type="ECO:0000256" key="6">
    <source>
        <dbReference type="ARBA" id="ARBA00022598"/>
    </source>
</evidence>
<dbReference type="Pfam" id="PF04679">
    <property type="entry name" value="DNA_ligase_A_C"/>
    <property type="match status" value="1"/>
</dbReference>
<dbReference type="Gene3D" id="1.10.3260.10">
    <property type="entry name" value="DNA ligase, ATP-dependent, N-terminal domain"/>
    <property type="match status" value="1"/>
</dbReference>
<feature type="compositionally biased region" description="Low complexity" evidence="20">
    <location>
        <begin position="958"/>
        <end position="974"/>
    </location>
</feature>